<accession>A0A124GNL5</accession>
<dbReference type="AlphaFoldDB" id="A0A124GNL5"/>
<proteinExistence type="predicted"/>
<reference evidence="1" key="1">
    <citation type="journal article" date="2015" name="Genome Biol. Evol.">
        <title>Organellar Genomes of White Spruce (Picea glauca): Assembly and Annotation.</title>
        <authorList>
            <person name="Jackman S.D."/>
            <person name="Warren R.L."/>
            <person name="Gibb E.A."/>
            <person name="Vandervalk B.P."/>
            <person name="Mohamadi H."/>
            <person name="Chu J."/>
            <person name="Raymond A."/>
            <person name="Pleasance S."/>
            <person name="Coope R."/>
            <person name="Wildung M.R."/>
            <person name="Ritland C.E."/>
            <person name="Bousquet J."/>
            <person name="Jones S.J."/>
            <person name="Bohlmann J."/>
            <person name="Birol I."/>
        </authorList>
    </citation>
    <scope>NUCLEOTIDE SEQUENCE [LARGE SCALE GENOMIC DNA]</scope>
    <source>
        <tissue evidence="1">Flushing bud</tissue>
    </source>
</reference>
<keyword evidence="1" id="KW-0496">Mitochondrion</keyword>
<organism evidence="1">
    <name type="scientific">Picea glauca</name>
    <name type="common">White spruce</name>
    <name type="synonym">Pinus glauca</name>
    <dbReference type="NCBI Taxonomy" id="3330"/>
    <lineage>
        <taxon>Eukaryota</taxon>
        <taxon>Viridiplantae</taxon>
        <taxon>Streptophyta</taxon>
        <taxon>Embryophyta</taxon>
        <taxon>Tracheophyta</taxon>
        <taxon>Spermatophyta</taxon>
        <taxon>Pinopsida</taxon>
        <taxon>Pinidae</taxon>
        <taxon>Conifers I</taxon>
        <taxon>Pinales</taxon>
        <taxon>Pinaceae</taxon>
        <taxon>Picea</taxon>
    </lineage>
</organism>
<name>A0A124GNL5_PICGL</name>
<sequence>MDTTTELLGQSLVCWDTLLGLGHSVGLGYSIAAASTLWANQIGLIKWANQMGLIEWEGGLITNPTGATQWGATGHRSLIHREGD</sequence>
<geneLocation type="mitochondrion" evidence="1"/>
<gene>
    <name evidence="1" type="ORF">ABT39_MTgene3755</name>
</gene>
<protein>
    <submittedName>
        <fullName evidence="1">Uncharacterized protein</fullName>
    </submittedName>
</protein>
<comment type="caution">
    <text evidence="1">The sequence shown here is derived from an EMBL/GenBank/DDBJ whole genome shotgun (WGS) entry which is preliminary data.</text>
</comment>
<evidence type="ECO:0000313" key="1">
    <source>
        <dbReference type="EMBL" id="KUM49206.1"/>
    </source>
</evidence>
<dbReference type="EMBL" id="LKAM01000003">
    <property type="protein sequence ID" value="KUM49206.1"/>
    <property type="molecule type" value="Genomic_DNA"/>
</dbReference>